<keyword evidence="2" id="KW-1185">Reference proteome</keyword>
<sequence length="578" mass="66883">MSMSMSMSLSTQGSADVVPNSAASEIRRCADFHPSVWGDYFLTCPSETIFDTTTKEEYETLKEEVRRRIIAAAVDKPVVLKVLLQLIDTIQRLGVAYHFGKEIEDVLVKIFETKIDDDDDDLCTVSLRFRLLRQQGINISSDVFNEFKDEEGKYFFKESLIENVEGLLSLYEAAYLGVRGEKILDEALAFTTTQLKSISMVVDHSHPNLAQQINHALHSPLRKGVPRLETRYFLDIYGRHDLHDQILLKFAKLDFNFIQAQHKKELNVLTRWWKDSDFTTNVSYARDRLVESYFWILEMYSIESKYAFARIMLTKIFFITSIIDDTFDAYATFEEIQLFTEAIKRWDIGATDMLPEYMKIIYKLLLNFYNEIEKELAKEGRSQCIHYAIKKTQELIEMYFAQAKWFNEGYIPTSMEEYTSIAFESIGTTMLIANCYLFMGDLATEDAYKWILTNPKIVTATSIAVRLMDDIAGHEFEQKRGHIASAVECYMKQYGVSKEEAVKVLKQEVANAWKDMNEGFILISNNNNPSWAVSFPLLESILNFVRACDFIYKDGERYTHPYLMKDQIASVLKDPVIL</sequence>
<organism evidence="1 2">
    <name type="scientific">Melia azedarach</name>
    <name type="common">Chinaberry tree</name>
    <dbReference type="NCBI Taxonomy" id="155640"/>
    <lineage>
        <taxon>Eukaryota</taxon>
        <taxon>Viridiplantae</taxon>
        <taxon>Streptophyta</taxon>
        <taxon>Embryophyta</taxon>
        <taxon>Tracheophyta</taxon>
        <taxon>Spermatophyta</taxon>
        <taxon>Magnoliopsida</taxon>
        <taxon>eudicotyledons</taxon>
        <taxon>Gunneridae</taxon>
        <taxon>Pentapetalae</taxon>
        <taxon>rosids</taxon>
        <taxon>malvids</taxon>
        <taxon>Sapindales</taxon>
        <taxon>Meliaceae</taxon>
        <taxon>Melia</taxon>
    </lineage>
</organism>
<reference evidence="1 2" key="1">
    <citation type="journal article" date="2023" name="Science">
        <title>Complex scaffold remodeling in plant triterpene biosynthesis.</title>
        <authorList>
            <person name="De La Pena R."/>
            <person name="Hodgson H."/>
            <person name="Liu J.C."/>
            <person name="Stephenson M.J."/>
            <person name="Martin A.C."/>
            <person name="Owen C."/>
            <person name="Harkess A."/>
            <person name="Leebens-Mack J."/>
            <person name="Jimenez L.E."/>
            <person name="Osbourn A."/>
            <person name="Sattely E.S."/>
        </authorList>
    </citation>
    <scope>NUCLEOTIDE SEQUENCE [LARGE SCALE GENOMIC DNA]</scope>
    <source>
        <strain evidence="2">cv. JPN11</strain>
        <tissue evidence="1">Leaf</tissue>
    </source>
</reference>
<gene>
    <name evidence="1" type="ORF">OWV82_022434</name>
</gene>
<name>A0ACC1X672_MELAZ</name>
<comment type="caution">
    <text evidence="1">The sequence shown here is derived from an EMBL/GenBank/DDBJ whole genome shotgun (WGS) entry which is preliminary data.</text>
</comment>
<evidence type="ECO:0000313" key="1">
    <source>
        <dbReference type="EMBL" id="KAJ4705690.1"/>
    </source>
</evidence>
<protein>
    <submittedName>
        <fullName evidence="1">Valencene synthase</fullName>
    </submittedName>
</protein>
<dbReference type="Proteomes" id="UP001164539">
    <property type="component" value="Chromosome 12"/>
</dbReference>
<evidence type="ECO:0000313" key="2">
    <source>
        <dbReference type="Proteomes" id="UP001164539"/>
    </source>
</evidence>
<dbReference type="EMBL" id="CM051405">
    <property type="protein sequence ID" value="KAJ4705690.1"/>
    <property type="molecule type" value="Genomic_DNA"/>
</dbReference>
<proteinExistence type="predicted"/>
<accession>A0ACC1X672</accession>